<name>A0A9X4LHE4_9BURK</name>
<dbReference type="PANTHER" id="PTHR33442">
    <property type="entry name" value="TRANS-3-HYDROXY-L-PROLINE DEHYDRATASE"/>
    <property type="match status" value="1"/>
</dbReference>
<reference evidence="2" key="1">
    <citation type="submission" date="2019-02" db="EMBL/GenBank/DDBJ databases">
        <title>Draft genome of the type strain Pelomonas aquatica CCUG 52575T.</title>
        <authorList>
            <person name="Gomila M."/>
            <person name="Lalucat J."/>
        </authorList>
    </citation>
    <scope>NUCLEOTIDE SEQUENCE</scope>
    <source>
        <strain evidence="2">CCUG 52575</strain>
    </source>
</reference>
<dbReference type="InterPro" id="IPR008794">
    <property type="entry name" value="Pro_racemase_fam"/>
</dbReference>
<gene>
    <name evidence="2" type="ORF">EXJ73_00025</name>
</gene>
<dbReference type="Gene3D" id="3.10.310.10">
    <property type="entry name" value="Diaminopimelate Epimerase, Chain A, domain 1"/>
    <property type="match status" value="2"/>
</dbReference>
<dbReference type="EC" id="5.1.1.8" evidence="2"/>
<proteinExistence type="inferred from homology"/>
<sequence length="312" mass="33029">MDDGARIIDSHTGGEPTRVLVGGGPDLGTGSMAERLARLRDEHDAWRRALILEPRGSEVLVGAWLCEPRRPGEDWGVIFFNNVGYLGMCGHGTIGVVATLRHLGRVEPGTLRLATPVGTVRATLHEDGAVTVANVPSYRHAQQVAVTLTDGRTVHGDIAWGGNWFFLCSDHGQALRAERTQALTAYALTLRAALRQAGITGADGAEIDHIELLGPPADPANDGRNFVLCPGAAYDRSPCGTGTSAKLACLAADGELAAGAVWRQESVIGSVFEARYEPGDGGAIQPFIRGRAHVTLDAQVVLDPADPMCWGF</sequence>
<dbReference type="Pfam" id="PF05544">
    <property type="entry name" value="Pro_racemase"/>
    <property type="match status" value="1"/>
</dbReference>
<dbReference type="PIRSF" id="PIRSF029792">
    <property type="entry name" value="Pro_racemase"/>
    <property type="match status" value="1"/>
</dbReference>
<dbReference type="GO" id="GO:0047580">
    <property type="term" value="F:4-hydroxyproline epimerase activity"/>
    <property type="evidence" value="ECO:0007669"/>
    <property type="project" value="UniProtKB-EC"/>
</dbReference>
<dbReference type="SFLD" id="SFLDS00028">
    <property type="entry name" value="Proline_Racemase"/>
    <property type="match status" value="1"/>
</dbReference>
<accession>A0A9X4LHE4</accession>
<dbReference type="AlphaFoldDB" id="A0A9X4LHE4"/>
<comment type="caution">
    <text evidence="2">The sequence shown here is derived from an EMBL/GenBank/DDBJ whole genome shotgun (WGS) entry which is preliminary data.</text>
</comment>
<dbReference type="PANTHER" id="PTHR33442:SF1">
    <property type="entry name" value="TRANS-3-HYDROXY-L-PROLINE DEHYDRATASE"/>
    <property type="match status" value="1"/>
</dbReference>
<organism evidence="2 3">
    <name type="scientific">Pelomonas aquatica</name>
    <dbReference type="NCBI Taxonomy" id="431058"/>
    <lineage>
        <taxon>Bacteria</taxon>
        <taxon>Pseudomonadati</taxon>
        <taxon>Pseudomonadota</taxon>
        <taxon>Betaproteobacteria</taxon>
        <taxon>Burkholderiales</taxon>
        <taxon>Sphaerotilaceae</taxon>
        <taxon>Roseateles</taxon>
    </lineage>
</organism>
<evidence type="ECO:0000256" key="1">
    <source>
        <dbReference type="ARBA" id="ARBA00007529"/>
    </source>
</evidence>
<keyword evidence="2" id="KW-0413">Isomerase</keyword>
<dbReference type="FunFam" id="3.10.310.10:FF:000003">
    <property type="entry name" value="Proline racemase"/>
    <property type="match status" value="1"/>
</dbReference>
<dbReference type="NCBIfam" id="NF010577">
    <property type="entry name" value="PRK13970.1"/>
    <property type="match status" value="1"/>
</dbReference>
<dbReference type="EMBL" id="SGUG01000001">
    <property type="protein sequence ID" value="MDG0860860.1"/>
    <property type="molecule type" value="Genomic_DNA"/>
</dbReference>
<dbReference type="SUPFAM" id="SSF54506">
    <property type="entry name" value="Diaminopimelate epimerase-like"/>
    <property type="match status" value="1"/>
</dbReference>
<dbReference type="Proteomes" id="UP001152766">
    <property type="component" value="Unassembled WGS sequence"/>
</dbReference>
<dbReference type="RefSeq" id="WP_268154502.1">
    <property type="nucleotide sequence ID" value="NZ_JAPPUW010000038.1"/>
</dbReference>
<protein>
    <submittedName>
        <fullName evidence="2">4-hydroxyproline epimerase</fullName>
        <ecNumber evidence="2">5.1.1.8</ecNumber>
    </submittedName>
</protein>
<keyword evidence="3" id="KW-1185">Reference proteome</keyword>
<evidence type="ECO:0000313" key="2">
    <source>
        <dbReference type="EMBL" id="MDG0860860.1"/>
    </source>
</evidence>
<comment type="similarity">
    <text evidence="1">Belongs to the proline racemase family.</text>
</comment>
<evidence type="ECO:0000313" key="3">
    <source>
        <dbReference type="Proteomes" id="UP001152766"/>
    </source>
</evidence>